<evidence type="ECO:0000259" key="7">
    <source>
        <dbReference type="PROSITE" id="PS51296"/>
    </source>
</evidence>
<comment type="caution">
    <text evidence="8">The sequence shown here is derived from an EMBL/GenBank/DDBJ whole genome shotgun (WGS) entry which is preliminary data.</text>
</comment>
<comment type="cofactor">
    <cofactor evidence="5">
        <name>[2Fe-2S] cluster</name>
        <dbReference type="ChEBI" id="CHEBI:190135"/>
    </cofactor>
</comment>
<dbReference type="InterPro" id="IPR036922">
    <property type="entry name" value="Rieske_2Fe-2S_sf"/>
</dbReference>
<evidence type="ECO:0000256" key="3">
    <source>
        <dbReference type="ARBA" id="ARBA00023004"/>
    </source>
</evidence>
<dbReference type="EMBL" id="LFZS01000007">
    <property type="protein sequence ID" value="ONN54282.1"/>
    <property type="molecule type" value="Genomic_DNA"/>
</dbReference>
<dbReference type="PANTHER" id="PTHR21496:SF0">
    <property type="entry name" value="RIESKE DOMAIN-CONTAINING PROTEIN"/>
    <property type="match status" value="1"/>
</dbReference>
<keyword evidence="2" id="KW-0479">Metal-binding</keyword>
<dbReference type="GO" id="GO:0046872">
    <property type="term" value="F:metal ion binding"/>
    <property type="evidence" value="ECO:0007669"/>
    <property type="project" value="UniProtKB-KW"/>
</dbReference>
<dbReference type="GO" id="GO:0051537">
    <property type="term" value="F:2 iron, 2 sulfur cluster binding"/>
    <property type="evidence" value="ECO:0007669"/>
    <property type="project" value="UniProtKB-KW"/>
</dbReference>
<dbReference type="SUPFAM" id="SSF50022">
    <property type="entry name" value="ISP domain"/>
    <property type="match status" value="1"/>
</dbReference>
<reference evidence="8 9" key="1">
    <citation type="submission" date="2015-07" db="EMBL/GenBank/DDBJ databases">
        <title>Acinetobacter yuneri, a novel member of Acinetobacter calcoaceticus-Acinetobacter baumannii complex isolated from clinical specimen.</title>
        <authorList>
            <person name="Yu Y."/>
        </authorList>
    </citation>
    <scope>NUCLEOTIDE SEQUENCE [LARGE SCALE GENOMIC DNA]</scope>
    <source>
        <strain evidence="8 9">A362</strain>
    </source>
</reference>
<accession>A0A1V2UWC8</accession>
<dbReference type="Gene3D" id="2.102.10.10">
    <property type="entry name" value="Rieske [2Fe-2S] iron-sulphur domain"/>
    <property type="match status" value="1"/>
</dbReference>
<evidence type="ECO:0000256" key="2">
    <source>
        <dbReference type="ARBA" id="ARBA00022723"/>
    </source>
</evidence>
<dbReference type="PANTHER" id="PTHR21496">
    <property type="entry name" value="FERREDOXIN-RELATED"/>
    <property type="match status" value="1"/>
</dbReference>
<evidence type="ECO:0000256" key="4">
    <source>
        <dbReference type="ARBA" id="ARBA00023014"/>
    </source>
</evidence>
<protein>
    <submittedName>
        <fullName evidence="8">(2Fe-2S)-binding protein</fullName>
    </submittedName>
</protein>
<keyword evidence="1" id="KW-0001">2Fe-2S</keyword>
<dbReference type="InterPro" id="IPR017941">
    <property type="entry name" value="Rieske_2Fe-2S"/>
</dbReference>
<keyword evidence="4" id="KW-0411">Iron-sulfur</keyword>
<evidence type="ECO:0000256" key="5">
    <source>
        <dbReference type="ARBA" id="ARBA00034078"/>
    </source>
</evidence>
<evidence type="ECO:0000256" key="1">
    <source>
        <dbReference type="ARBA" id="ARBA00022714"/>
    </source>
</evidence>
<evidence type="ECO:0000256" key="6">
    <source>
        <dbReference type="ARBA" id="ARBA00038001"/>
    </source>
</evidence>
<keyword evidence="3" id="KW-0408">Iron</keyword>
<keyword evidence="9" id="KW-1185">Reference proteome</keyword>
<feature type="domain" description="Rieske" evidence="7">
    <location>
        <begin position="4"/>
        <end position="99"/>
    </location>
</feature>
<evidence type="ECO:0000313" key="9">
    <source>
        <dbReference type="Proteomes" id="UP000189376"/>
    </source>
</evidence>
<dbReference type="Pfam" id="PF00355">
    <property type="entry name" value="Rieske"/>
    <property type="match status" value="1"/>
</dbReference>
<dbReference type="Proteomes" id="UP000189376">
    <property type="component" value="Unassembled WGS sequence"/>
</dbReference>
<organism evidence="8 9">
    <name type="scientific">Acinetobacter genomosp. 33YU</name>
    <dbReference type="NCBI Taxonomy" id="1675530"/>
    <lineage>
        <taxon>Bacteria</taxon>
        <taxon>Pseudomonadati</taxon>
        <taxon>Pseudomonadota</taxon>
        <taxon>Gammaproteobacteria</taxon>
        <taxon>Moraxellales</taxon>
        <taxon>Moraxellaceae</taxon>
        <taxon>Acinetobacter</taxon>
    </lineage>
</organism>
<dbReference type="AlphaFoldDB" id="A0A1V2UWC8"/>
<gene>
    <name evidence="8" type="ORF">AC058_10965</name>
</gene>
<evidence type="ECO:0000313" key="8">
    <source>
        <dbReference type="EMBL" id="ONN54282.1"/>
    </source>
</evidence>
<name>A0A1V2UWC8_9GAMM</name>
<dbReference type="PROSITE" id="PS51296">
    <property type="entry name" value="RIESKE"/>
    <property type="match status" value="1"/>
</dbReference>
<proteinExistence type="inferred from homology"/>
<comment type="similarity">
    <text evidence="6">Belongs to the bacterial ring-hydroxylating dioxygenase ferredoxin component family.</text>
</comment>
<sequence>MTNRFEVPFEKIPNSGERAFFKVGDKTLALFNVAAQFYAIDDSCPHQGASLFSGRLEGRVIQCCAHGLRFDLTNGCLVNSAHLKVATYPIEVAEDKVFIVMRCGENHE</sequence>